<keyword evidence="7" id="KW-0812">Transmembrane</keyword>
<dbReference type="PROSITE" id="PS00108">
    <property type="entry name" value="PROTEIN_KINASE_ST"/>
    <property type="match status" value="1"/>
</dbReference>
<evidence type="ECO:0000256" key="4">
    <source>
        <dbReference type="ARBA" id="ARBA00022840"/>
    </source>
</evidence>
<feature type="transmembrane region" description="Helical" evidence="7">
    <location>
        <begin position="492"/>
        <end position="512"/>
    </location>
</feature>
<dbReference type="PROSITE" id="PS00107">
    <property type="entry name" value="PROTEIN_KINASE_ATP"/>
    <property type="match status" value="1"/>
</dbReference>
<evidence type="ECO:0000256" key="7">
    <source>
        <dbReference type="SAM" id="Phobius"/>
    </source>
</evidence>
<dbReference type="STRING" id="1192034.CAP_2606"/>
<evidence type="ECO:0000256" key="5">
    <source>
        <dbReference type="PROSITE-ProRule" id="PRU10141"/>
    </source>
</evidence>
<evidence type="ECO:0000256" key="6">
    <source>
        <dbReference type="SAM" id="MobiDB-lite"/>
    </source>
</evidence>
<dbReference type="AlphaFoldDB" id="A0A017TIR9"/>
<keyword evidence="7" id="KW-0472">Membrane</keyword>
<reference evidence="9 10" key="1">
    <citation type="submission" date="2013-05" db="EMBL/GenBank/DDBJ databases">
        <title>Genome assembly of Chondromyces apiculatus DSM 436.</title>
        <authorList>
            <person name="Sharma G."/>
            <person name="Khatri I."/>
            <person name="Kaur C."/>
            <person name="Mayilraj S."/>
            <person name="Subramanian S."/>
        </authorList>
    </citation>
    <scope>NUCLEOTIDE SEQUENCE [LARGE SCALE GENOMIC DNA]</scope>
    <source>
        <strain evidence="9 10">DSM 436</strain>
    </source>
</reference>
<name>A0A017TIR9_9BACT</name>
<evidence type="ECO:0000256" key="2">
    <source>
        <dbReference type="ARBA" id="ARBA00022741"/>
    </source>
</evidence>
<dbReference type="PANTHER" id="PTHR43289:SF6">
    <property type="entry name" value="SERINE_THREONINE-PROTEIN KINASE NEKL-3"/>
    <property type="match status" value="1"/>
</dbReference>
<evidence type="ECO:0000256" key="1">
    <source>
        <dbReference type="ARBA" id="ARBA00022679"/>
    </source>
</evidence>
<gene>
    <name evidence="9" type="ORF">CAP_2606</name>
</gene>
<keyword evidence="1" id="KW-0808">Transferase</keyword>
<feature type="compositionally biased region" description="Polar residues" evidence="6">
    <location>
        <begin position="593"/>
        <end position="604"/>
    </location>
</feature>
<dbReference type="Gene3D" id="1.10.510.10">
    <property type="entry name" value="Transferase(Phosphotransferase) domain 1"/>
    <property type="match status" value="1"/>
</dbReference>
<protein>
    <submittedName>
        <fullName evidence="9">Serine/threonine-protein kinase Pkn1</fullName>
    </submittedName>
</protein>
<dbReference type="GO" id="GO:0004674">
    <property type="term" value="F:protein serine/threonine kinase activity"/>
    <property type="evidence" value="ECO:0007669"/>
    <property type="project" value="TreeGrafter"/>
</dbReference>
<dbReference type="PANTHER" id="PTHR43289">
    <property type="entry name" value="MITOGEN-ACTIVATED PROTEIN KINASE KINASE KINASE 20-RELATED"/>
    <property type="match status" value="1"/>
</dbReference>
<evidence type="ECO:0000259" key="8">
    <source>
        <dbReference type="PROSITE" id="PS50011"/>
    </source>
</evidence>
<dbReference type="CDD" id="cd14014">
    <property type="entry name" value="STKc_PknB_like"/>
    <property type="match status" value="1"/>
</dbReference>
<dbReference type="GO" id="GO:0005524">
    <property type="term" value="F:ATP binding"/>
    <property type="evidence" value="ECO:0007669"/>
    <property type="project" value="UniProtKB-UniRule"/>
</dbReference>
<feature type="region of interest" description="Disordered" evidence="6">
    <location>
        <begin position="518"/>
        <end position="625"/>
    </location>
</feature>
<feature type="region of interest" description="Disordered" evidence="6">
    <location>
        <begin position="432"/>
        <end position="471"/>
    </location>
</feature>
<keyword evidence="10" id="KW-1185">Reference proteome</keyword>
<dbReference type="SUPFAM" id="SSF56112">
    <property type="entry name" value="Protein kinase-like (PK-like)"/>
    <property type="match status" value="1"/>
</dbReference>
<feature type="compositionally biased region" description="Low complexity" evidence="6">
    <location>
        <begin position="560"/>
        <end position="592"/>
    </location>
</feature>
<dbReference type="Pfam" id="PF00069">
    <property type="entry name" value="Pkinase"/>
    <property type="match status" value="1"/>
</dbReference>
<evidence type="ECO:0000256" key="3">
    <source>
        <dbReference type="ARBA" id="ARBA00022777"/>
    </source>
</evidence>
<keyword evidence="3 9" id="KW-0418">Kinase</keyword>
<accession>A0A017TIR9</accession>
<evidence type="ECO:0000313" key="9">
    <source>
        <dbReference type="EMBL" id="EYF08745.1"/>
    </source>
</evidence>
<dbReference type="Gene3D" id="3.30.200.20">
    <property type="entry name" value="Phosphorylase Kinase, domain 1"/>
    <property type="match status" value="1"/>
</dbReference>
<keyword evidence="2 5" id="KW-0547">Nucleotide-binding</keyword>
<organism evidence="9 10">
    <name type="scientific">Chondromyces apiculatus DSM 436</name>
    <dbReference type="NCBI Taxonomy" id="1192034"/>
    <lineage>
        <taxon>Bacteria</taxon>
        <taxon>Pseudomonadati</taxon>
        <taxon>Myxococcota</taxon>
        <taxon>Polyangia</taxon>
        <taxon>Polyangiales</taxon>
        <taxon>Polyangiaceae</taxon>
        <taxon>Chondromyces</taxon>
    </lineage>
</organism>
<keyword evidence="7" id="KW-1133">Transmembrane helix</keyword>
<dbReference type="Proteomes" id="UP000019678">
    <property type="component" value="Unassembled WGS sequence"/>
</dbReference>
<sequence length="625" mass="64480">MSAAGDIIAGKFRLERLVGRGSMGTVWSGRHLRLDMPVAIKFMEASATEEPEARQRFEREARAAAQIRSPHVVQVLDHGVDEHDAPYIVMELLEGEDLGGRLRRLGRMTPAEFEPLLTQAAKGLRRAHESGIVHRDLKPTNIFISTVDDEETVKLLDFGVAKVRWNALGHATQTGTLLGSPTFMSPEQARGHRTVDHRSDLWSLGVITFRAVTGLKPFTADSIAELIIKVCIEPAPVASQILPGLPPELDAFFLRAFQQDPEQRFQSALEMAAEFAAIARASAAGGAVDTPGFSPSASMPPDCMLPAGEPQSGAPSRPMSAAVLLHARAEVEDAVTHALAAGAAVPSAEGDAGLLRASAAGPSGAPSQSTPLPHAPSSTPRPHAPSSTPQPHSSPSNPRSSAPVLPSAVEAPLPALGPDADVALYQAGGLGGPVSSAAGPMRRADTLPLPEGYHPPSPGAPLKAPEAAAPGGPVSALLQPFQALPPNTRRHVATGAVVAAVVMTLLVLVVILTSGSDERQEGAAEATPAPSSAPSAAGDTDRPGAENVVPPGSAQGSVGTAEPSEPSPATAPTSAPTSGVEATTPAETPAPTDSSTPRPGNTPRQDWKRPSGTTKKASGKVDLGY</sequence>
<dbReference type="RefSeq" id="WP_052373909.1">
    <property type="nucleotide sequence ID" value="NZ_ASRX01000002.1"/>
</dbReference>
<feature type="binding site" evidence="5">
    <location>
        <position position="41"/>
    </location>
    <ligand>
        <name>ATP</name>
        <dbReference type="ChEBI" id="CHEBI:30616"/>
    </ligand>
</feature>
<keyword evidence="4 5" id="KW-0067">ATP-binding</keyword>
<feature type="compositionally biased region" description="Low complexity" evidence="6">
    <location>
        <begin position="523"/>
        <end position="538"/>
    </location>
</feature>
<dbReference type="OrthoDB" id="9801841at2"/>
<dbReference type="InterPro" id="IPR017441">
    <property type="entry name" value="Protein_kinase_ATP_BS"/>
</dbReference>
<dbReference type="eggNOG" id="COG0515">
    <property type="taxonomic scope" value="Bacteria"/>
</dbReference>
<feature type="compositionally biased region" description="Low complexity" evidence="6">
    <location>
        <begin position="356"/>
        <end position="367"/>
    </location>
</feature>
<evidence type="ECO:0000313" key="10">
    <source>
        <dbReference type="Proteomes" id="UP000019678"/>
    </source>
</evidence>
<dbReference type="InterPro" id="IPR011009">
    <property type="entry name" value="Kinase-like_dom_sf"/>
</dbReference>
<dbReference type="InterPro" id="IPR000719">
    <property type="entry name" value="Prot_kinase_dom"/>
</dbReference>
<dbReference type="InterPro" id="IPR008271">
    <property type="entry name" value="Ser/Thr_kinase_AS"/>
</dbReference>
<comment type="caution">
    <text evidence="9">The sequence shown here is derived from an EMBL/GenBank/DDBJ whole genome shotgun (WGS) entry which is preliminary data.</text>
</comment>
<feature type="compositionally biased region" description="Polar residues" evidence="6">
    <location>
        <begin position="368"/>
        <end position="380"/>
    </location>
</feature>
<dbReference type="PROSITE" id="PS50011">
    <property type="entry name" value="PROTEIN_KINASE_DOM"/>
    <property type="match status" value="1"/>
</dbReference>
<feature type="region of interest" description="Disordered" evidence="6">
    <location>
        <begin position="356"/>
        <end position="405"/>
    </location>
</feature>
<feature type="compositionally biased region" description="Low complexity" evidence="6">
    <location>
        <begin position="385"/>
        <end position="398"/>
    </location>
</feature>
<feature type="region of interest" description="Disordered" evidence="6">
    <location>
        <begin position="292"/>
        <end position="319"/>
    </location>
</feature>
<feature type="domain" description="Protein kinase" evidence="8">
    <location>
        <begin position="12"/>
        <end position="276"/>
    </location>
</feature>
<dbReference type="SMART" id="SM00220">
    <property type="entry name" value="S_TKc"/>
    <property type="match status" value="1"/>
</dbReference>
<dbReference type="EMBL" id="ASRX01000002">
    <property type="protein sequence ID" value="EYF08745.1"/>
    <property type="molecule type" value="Genomic_DNA"/>
</dbReference>
<proteinExistence type="predicted"/>